<keyword evidence="3" id="KW-0547">Nucleotide-binding</keyword>
<evidence type="ECO:0000256" key="2">
    <source>
        <dbReference type="ARBA" id="ARBA00022598"/>
    </source>
</evidence>
<dbReference type="GO" id="GO:0016874">
    <property type="term" value="F:ligase activity"/>
    <property type="evidence" value="ECO:0007669"/>
    <property type="project" value="UniProtKB-KW"/>
</dbReference>
<evidence type="ECO:0000259" key="6">
    <source>
        <dbReference type="Pfam" id="PF13193"/>
    </source>
</evidence>
<comment type="similarity">
    <text evidence="1">Belongs to the ATP-dependent AMP-binding enzyme family.</text>
</comment>
<dbReference type="Proteomes" id="UP001499882">
    <property type="component" value="Unassembled WGS sequence"/>
</dbReference>
<feature type="domain" description="AMP-dependent synthetase/ligase" evidence="5">
    <location>
        <begin position="34"/>
        <end position="379"/>
    </location>
</feature>
<evidence type="ECO:0000256" key="4">
    <source>
        <dbReference type="ARBA" id="ARBA00022840"/>
    </source>
</evidence>
<dbReference type="Pfam" id="PF00501">
    <property type="entry name" value="AMP-binding"/>
    <property type="match status" value="1"/>
</dbReference>
<dbReference type="RefSeq" id="WP_345527791.1">
    <property type="nucleotide sequence ID" value="NZ_BAABKN010000019.1"/>
</dbReference>
<dbReference type="PANTHER" id="PTHR43107">
    <property type="entry name" value="LONG-CHAIN FATTY ACID TRANSPORT PROTEIN"/>
    <property type="match status" value="1"/>
</dbReference>
<dbReference type="InterPro" id="IPR025110">
    <property type="entry name" value="AMP-bd_C"/>
</dbReference>
<evidence type="ECO:0000259" key="5">
    <source>
        <dbReference type="Pfam" id="PF00501"/>
    </source>
</evidence>
<dbReference type="InterPro" id="IPR020845">
    <property type="entry name" value="AMP-binding_CS"/>
</dbReference>
<evidence type="ECO:0000313" key="7">
    <source>
        <dbReference type="EMBL" id="GAA4744605.1"/>
    </source>
</evidence>
<sequence>MVEVRGPLGPSLETTMPTVREQLLARVEDGSPGLLFEDESWTWAEVLRESSVRASALATLLPSGQPPHVGVLLENVPEFAFVLGGAALGGQVVVGLNPTRRGEALAADVRRADVQVVVTDAAHADLLADVDVPVLPIDCPDWLALLEEHAAAPVPTADVGPDDLMMLIFTSGTSGDPKAVNVTQAKVAYPGKFLSERFGLGPADVAYLSMPMFHSNAIMAGWAPALAAGSTIALARRFSASGFLPDVRRHGATYANYVGKPLTYIMATPERPDDADNPLRLVFGNEANDRDIAGFGRRFDCVVVDSYSSTENAVIVQRVPEMPPGSLGRPVDNVKVLNPETMQEVPDASFGPNGELLNGEEATGELVNTGGAGAFAGYYKDPDAEAERMRGGMYWSGDLAYRDADGFVYFAGRTADWLRVDGENLAAAPIERILLRHPSVEEAAVYAVPDPSVGDQVMAALVVRGALSPGDLEAFLADQPDLSRKGWPAYVRVVSTLPRTATNKVLKRTLAAEGPVAGDGVLWTREPRGTSYA</sequence>
<evidence type="ECO:0000313" key="8">
    <source>
        <dbReference type="Proteomes" id="UP001499882"/>
    </source>
</evidence>
<evidence type="ECO:0000256" key="1">
    <source>
        <dbReference type="ARBA" id="ARBA00006432"/>
    </source>
</evidence>
<dbReference type="EMBL" id="BAABKN010000019">
    <property type="protein sequence ID" value="GAA4744605.1"/>
    <property type="molecule type" value="Genomic_DNA"/>
</dbReference>
<reference evidence="8" key="1">
    <citation type="journal article" date="2019" name="Int. J. Syst. Evol. Microbiol.">
        <title>The Global Catalogue of Microorganisms (GCM) 10K type strain sequencing project: providing services to taxonomists for standard genome sequencing and annotation.</title>
        <authorList>
            <consortium name="The Broad Institute Genomics Platform"/>
            <consortium name="The Broad Institute Genome Sequencing Center for Infectious Disease"/>
            <person name="Wu L."/>
            <person name="Ma J."/>
        </authorList>
    </citation>
    <scope>NUCLEOTIDE SEQUENCE [LARGE SCALE GENOMIC DNA]</scope>
    <source>
        <strain evidence="8">JCM 18532</strain>
    </source>
</reference>
<protein>
    <submittedName>
        <fullName evidence="7">Long-chain-fatty-acid--CoA ligase</fullName>
    </submittedName>
</protein>
<comment type="caution">
    <text evidence="7">The sequence shown here is derived from an EMBL/GenBank/DDBJ whole genome shotgun (WGS) entry which is preliminary data.</text>
</comment>
<dbReference type="Gene3D" id="3.40.50.12780">
    <property type="entry name" value="N-terminal domain of ligase-like"/>
    <property type="match status" value="1"/>
</dbReference>
<gene>
    <name evidence="7" type="ORF">GCM10023350_31650</name>
</gene>
<feature type="domain" description="AMP-binding enzyme C-terminal" evidence="6">
    <location>
        <begin position="430"/>
        <end position="504"/>
    </location>
</feature>
<dbReference type="Pfam" id="PF13193">
    <property type="entry name" value="AMP-binding_C"/>
    <property type="match status" value="1"/>
</dbReference>
<keyword evidence="4" id="KW-0067">ATP-binding</keyword>
<evidence type="ECO:0000256" key="3">
    <source>
        <dbReference type="ARBA" id="ARBA00022741"/>
    </source>
</evidence>
<dbReference type="InterPro" id="IPR042099">
    <property type="entry name" value="ANL_N_sf"/>
</dbReference>
<proteinExistence type="inferred from homology"/>
<keyword evidence="2 7" id="KW-0436">Ligase</keyword>
<dbReference type="PROSITE" id="PS00455">
    <property type="entry name" value="AMP_BINDING"/>
    <property type="match status" value="1"/>
</dbReference>
<dbReference type="Gene3D" id="3.30.300.30">
    <property type="match status" value="1"/>
</dbReference>
<dbReference type="PANTHER" id="PTHR43107:SF15">
    <property type="entry name" value="FATTY ACID TRANSPORT PROTEIN 3, ISOFORM A"/>
    <property type="match status" value="1"/>
</dbReference>
<name>A0ABP8Z2G7_9ACTN</name>
<dbReference type="InterPro" id="IPR045851">
    <property type="entry name" value="AMP-bd_C_sf"/>
</dbReference>
<dbReference type="InterPro" id="IPR000873">
    <property type="entry name" value="AMP-dep_synth/lig_dom"/>
</dbReference>
<keyword evidence="8" id="KW-1185">Reference proteome</keyword>
<dbReference type="SUPFAM" id="SSF56801">
    <property type="entry name" value="Acetyl-CoA synthetase-like"/>
    <property type="match status" value="1"/>
</dbReference>
<accession>A0ABP8Z2G7</accession>
<organism evidence="7 8">
    <name type="scientific">Nocardioides endophyticus</name>
    <dbReference type="NCBI Taxonomy" id="1353775"/>
    <lineage>
        <taxon>Bacteria</taxon>
        <taxon>Bacillati</taxon>
        <taxon>Actinomycetota</taxon>
        <taxon>Actinomycetes</taxon>
        <taxon>Propionibacteriales</taxon>
        <taxon>Nocardioidaceae</taxon>
        <taxon>Nocardioides</taxon>
    </lineage>
</organism>